<keyword evidence="11" id="KW-1185">Reference proteome</keyword>
<dbReference type="GO" id="GO:0055085">
    <property type="term" value="P:transmembrane transport"/>
    <property type="evidence" value="ECO:0007669"/>
    <property type="project" value="InterPro"/>
</dbReference>
<comment type="caution">
    <text evidence="10">The sequence shown here is derived from an EMBL/GenBank/DDBJ whole genome shotgun (WGS) entry which is preliminary data.</text>
</comment>
<feature type="repeat" description="Solcar" evidence="8">
    <location>
        <begin position="28"/>
        <end position="116"/>
    </location>
</feature>
<dbReference type="AlphaFoldDB" id="A0A8H6Y5X5"/>
<gene>
    <name evidence="10" type="ORF">MVEN_01207700</name>
</gene>
<keyword evidence="3 8" id="KW-0812">Transmembrane</keyword>
<evidence type="ECO:0000256" key="9">
    <source>
        <dbReference type="RuleBase" id="RU000488"/>
    </source>
</evidence>
<keyword evidence="7 8" id="KW-0472">Membrane</keyword>
<dbReference type="PANTHER" id="PTHR24089">
    <property type="entry name" value="SOLUTE CARRIER FAMILY 25"/>
    <property type="match status" value="1"/>
</dbReference>
<keyword evidence="5" id="KW-1133">Transmembrane helix</keyword>
<evidence type="ECO:0000256" key="7">
    <source>
        <dbReference type="ARBA" id="ARBA00023136"/>
    </source>
</evidence>
<dbReference type="InterPro" id="IPR002067">
    <property type="entry name" value="MCP"/>
</dbReference>
<dbReference type="EMBL" id="JACAZI010000009">
    <property type="protein sequence ID" value="KAF7352432.1"/>
    <property type="molecule type" value="Genomic_DNA"/>
</dbReference>
<evidence type="ECO:0000256" key="5">
    <source>
        <dbReference type="ARBA" id="ARBA00022989"/>
    </source>
</evidence>
<evidence type="ECO:0000256" key="4">
    <source>
        <dbReference type="ARBA" id="ARBA00022737"/>
    </source>
</evidence>
<keyword evidence="4" id="KW-0677">Repeat</keyword>
<dbReference type="PRINTS" id="PR00926">
    <property type="entry name" value="MITOCARRIER"/>
</dbReference>
<protein>
    <submittedName>
        <fullName evidence="10">Mitochondrial thiamine pyrophosphate carrier 1</fullName>
    </submittedName>
</protein>
<keyword evidence="2 9" id="KW-0813">Transport</keyword>
<dbReference type="SUPFAM" id="SSF103506">
    <property type="entry name" value="Mitochondrial carrier"/>
    <property type="match status" value="1"/>
</dbReference>
<name>A0A8H6Y5X5_9AGAR</name>
<sequence length="329" mass="35581">MTLEKVSLHRGETNYLFELEAEKSKNAVSQSQSAIAGAVAGVVSRSIIAPLDVIKIRLQLQSRAHTPTVHGTLRTFTTLVQREGVRALWKGNIPASLLYPLYGSVQFTTYRRLTRFLEGLSTSPSKSAINFVAGGLAGAAATTTTYPLDLLRTRLAAAYRNAPTTNASNSSGSPRPPRALPAALRALHAEHRQQPFRPYFRGLPAALAGIVPYMGLFFPRLRGASNTTNSPTFLTTRRVTSKTAVFPLDTVRKRMQVQGQAATAGTFPLHTGGVLKTFSEVVARDGVRGLYRGLGIGLLKAAPVGALTVWAYERCLYVMRMIGEVAGDR</sequence>
<comment type="similarity">
    <text evidence="9">Belongs to the mitochondrial carrier (TC 2.A.29) family.</text>
</comment>
<dbReference type="InterPro" id="IPR023395">
    <property type="entry name" value="MCP_dom_sf"/>
</dbReference>
<dbReference type="GO" id="GO:0031966">
    <property type="term" value="C:mitochondrial membrane"/>
    <property type="evidence" value="ECO:0007669"/>
    <property type="project" value="UniProtKB-SubCell"/>
</dbReference>
<evidence type="ECO:0000313" key="11">
    <source>
        <dbReference type="Proteomes" id="UP000620124"/>
    </source>
</evidence>
<feature type="repeat" description="Solcar" evidence="8">
    <location>
        <begin position="225"/>
        <end position="318"/>
    </location>
</feature>
<evidence type="ECO:0000256" key="2">
    <source>
        <dbReference type="ARBA" id="ARBA00022448"/>
    </source>
</evidence>
<organism evidence="10 11">
    <name type="scientific">Mycena venus</name>
    <dbReference type="NCBI Taxonomy" id="2733690"/>
    <lineage>
        <taxon>Eukaryota</taxon>
        <taxon>Fungi</taxon>
        <taxon>Dikarya</taxon>
        <taxon>Basidiomycota</taxon>
        <taxon>Agaricomycotina</taxon>
        <taxon>Agaricomycetes</taxon>
        <taxon>Agaricomycetidae</taxon>
        <taxon>Agaricales</taxon>
        <taxon>Marasmiineae</taxon>
        <taxon>Mycenaceae</taxon>
        <taxon>Mycena</taxon>
    </lineage>
</organism>
<accession>A0A8H6Y5X5</accession>
<evidence type="ECO:0000313" key="10">
    <source>
        <dbReference type="EMBL" id="KAF7352432.1"/>
    </source>
</evidence>
<dbReference type="InterPro" id="IPR018108">
    <property type="entry name" value="MCP_transmembrane"/>
</dbReference>
<evidence type="ECO:0000256" key="1">
    <source>
        <dbReference type="ARBA" id="ARBA00004225"/>
    </source>
</evidence>
<evidence type="ECO:0000256" key="6">
    <source>
        <dbReference type="ARBA" id="ARBA00023128"/>
    </source>
</evidence>
<dbReference type="PROSITE" id="PS50920">
    <property type="entry name" value="SOLCAR"/>
    <property type="match status" value="2"/>
</dbReference>
<dbReference type="OrthoDB" id="270584at2759"/>
<dbReference type="Proteomes" id="UP000620124">
    <property type="component" value="Unassembled WGS sequence"/>
</dbReference>
<comment type="subcellular location">
    <subcellularLocation>
        <location evidence="1">Mitochondrion membrane</location>
        <topology evidence="1">Multi-pass membrane protein</topology>
    </subcellularLocation>
</comment>
<reference evidence="10" key="1">
    <citation type="submission" date="2020-05" db="EMBL/GenBank/DDBJ databases">
        <title>Mycena genomes resolve the evolution of fungal bioluminescence.</title>
        <authorList>
            <person name="Tsai I.J."/>
        </authorList>
    </citation>
    <scope>NUCLEOTIDE SEQUENCE</scope>
    <source>
        <strain evidence="10">CCC161011</strain>
    </source>
</reference>
<evidence type="ECO:0000256" key="8">
    <source>
        <dbReference type="PROSITE-ProRule" id="PRU00282"/>
    </source>
</evidence>
<proteinExistence type="inferred from homology"/>
<dbReference type="Pfam" id="PF00153">
    <property type="entry name" value="Mito_carr"/>
    <property type="match status" value="3"/>
</dbReference>
<dbReference type="Gene3D" id="1.50.40.10">
    <property type="entry name" value="Mitochondrial carrier domain"/>
    <property type="match status" value="1"/>
</dbReference>
<evidence type="ECO:0000256" key="3">
    <source>
        <dbReference type="ARBA" id="ARBA00022692"/>
    </source>
</evidence>
<keyword evidence="6" id="KW-0496">Mitochondrion</keyword>